<proteinExistence type="predicted"/>
<name>A0A2V3W3W1_9BACI</name>
<evidence type="ECO:0000313" key="2">
    <source>
        <dbReference type="Proteomes" id="UP000247978"/>
    </source>
</evidence>
<comment type="caution">
    <text evidence="1">The sequence shown here is derived from an EMBL/GenBank/DDBJ whole genome shotgun (WGS) entry which is preliminary data.</text>
</comment>
<sequence length="61" mass="7198">MNMEKKEVATKVTTKTDRENMLKKSIYDLLSANDFTYRDAKKLLMDMHVEMTPIALDRKMD</sequence>
<dbReference type="AlphaFoldDB" id="A0A2V3W3W1"/>
<dbReference type="RefSeq" id="WP_110394609.1">
    <property type="nucleotide sequence ID" value="NZ_JBHUHB010000001.1"/>
</dbReference>
<gene>
    <name evidence="1" type="ORF">DFR56_103288</name>
</gene>
<protein>
    <submittedName>
        <fullName evidence="1">Uncharacterized protein</fullName>
    </submittedName>
</protein>
<accession>A0A2V3W3W1</accession>
<keyword evidence="2" id="KW-1185">Reference proteome</keyword>
<evidence type="ECO:0000313" key="1">
    <source>
        <dbReference type="EMBL" id="PXW88782.1"/>
    </source>
</evidence>
<organism evidence="1 2">
    <name type="scientific">Pseudogracilibacillus auburnensis</name>
    <dbReference type="NCBI Taxonomy" id="1494959"/>
    <lineage>
        <taxon>Bacteria</taxon>
        <taxon>Bacillati</taxon>
        <taxon>Bacillota</taxon>
        <taxon>Bacilli</taxon>
        <taxon>Bacillales</taxon>
        <taxon>Bacillaceae</taxon>
        <taxon>Pseudogracilibacillus</taxon>
    </lineage>
</organism>
<reference evidence="1 2" key="1">
    <citation type="submission" date="2018-05" db="EMBL/GenBank/DDBJ databases">
        <title>Genomic Encyclopedia of Type Strains, Phase IV (KMG-IV): sequencing the most valuable type-strain genomes for metagenomic binning, comparative biology and taxonomic classification.</title>
        <authorList>
            <person name="Goeker M."/>
        </authorList>
    </citation>
    <scope>NUCLEOTIDE SEQUENCE [LARGE SCALE GENOMIC DNA]</scope>
    <source>
        <strain evidence="1 2">DSM 28556</strain>
    </source>
</reference>
<dbReference type="Proteomes" id="UP000247978">
    <property type="component" value="Unassembled WGS sequence"/>
</dbReference>
<dbReference type="EMBL" id="QJJQ01000003">
    <property type="protein sequence ID" value="PXW88782.1"/>
    <property type="molecule type" value="Genomic_DNA"/>
</dbReference>